<dbReference type="SMART" id="SM01019">
    <property type="entry name" value="B3"/>
    <property type="match status" value="3"/>
</dbReference>
<dbReference type="GO" id="GO:0003677">
    <property type="term" value="F:DNA binding"/>
    <property type="evidence" value="ECO:0007669"/>
    <property type="project" value="UniProtKB-KW"/>
</dbReference>
<evidence type="ECO:0000313" key="9">
    <source>
        <dbReference type="Proteomes" id="UP001497480"/>
    </source>
</evidence>
<keyword evidence="3" id="KW-0238">DNA-binding</keyword>
<evidence type="ECO:0000256" key="1">
    <source>
        <dbReference type="ARBA" id="ARBA00004123"/>
    </source>
</evidence>
<dbReference type="Pfam" id="PF02362">
    <property type="entry name" value="B3"/>
    <property type="match status" value="3"/>
</dbReference>
<evidence type="ECO:0000256" key="2">
    <source>
        <dbReference type="ARBA" id="ARBA00023015"/>
    </source>
</evidence>
<organism evidence="8 9">
    <name type="scientific">Lupinus luteus</name>
    <name type="common">European yellow lupine</name>
    <dbReference type="NCBI Taxonomy" id="3873"/>
    <lineage>
        <taxon>Eukaryota</taxon>
        <taxon>Viridiplantae</taxon>
        <taxon>Streptophyta</taxon>
        <taxon>Embryophyta</taxon>
        <taxon>Tracheophyta</taxon>
        <taxon>Spermatophyta</taxon>
        <taxon>Magnoliopsida</taxon>
        <taxon>eudicotyledons</taxon>
        <taxon>Gunneridae</taxon>
        <taxon>Pentapetalae</taxon>
        <taxon>rosids</taxon>
        <taxon>fabids</taxon>
        <taxon>Fabales</taxon>
        <taxon>Fabaceae</taxon>
        <taxon>Papilionoideae</taxon>
        <taxon>50 kb inversion clade</taxon>
        <taxon>genistoids sensu lato</taxon>
        <taxon>core genistoids</taxon>
        <taxon>Genisteae</taxon>
        <taxon>Lupinus</taxon>
    </lineage>
</organism>
<evidence type="ECO:0000313" key="8">
    <source>
        <dbReference type="EMBL" id="CAL0318550.1"/>
    </source>
</evidence>
<proteinExistence type="predicted"/>
<feature type="domain" description="TF-B3" evidence="7">
    <location>
        <begin position="249"/>
        <end position="341"/>
    </location>
</feature>
<feature type="domain" description="TF-B3" evidence="7">
    <location>
        <begin position="386"/>
        <end position="482"/>
    </location>
</feature>
<keyword evidence="9" id="KW-1185">Reference proteome</keyword>
<keyword evidence="2" id="KW-0805">Transcription regulation</keyword>
<dbReference type="GO" id="GO:0005634">
    <property type="term" value="C:nucleus"/>
    <property type="evidence" value="ECO:0007669"/>
    <property type="project" value="UniProtKB-SubCell"/>
</dbReference>
<keyword evidence="5" id="KW-0539">Nucleus</keyword>
<sequence>MTSSFDHPNNMHHNTNAVLFFKIIVTTTLNAGKLIIPNKFSKKYGAGLSNPVFLKPPDGTEWKVYWTKHDGEIWFEKGWKEFARYYSLNHGHMVMFEYNRSSQFVVHIFDESATEIDYTFDVTRGQKDNLNLIGEDAVEILDEKSPCQKTRLKSTMASPQPCKTTRTSRIRDVGGSSNPENLHNCVQAKGSQSECTKFEMAIANSVKKEFDEDMVEGNFSPECSKEEQLTSKTTETSITATTFRSKNPHFILAMKTSHVNGYSLRMPTEFAEKYLKKTKGVAHLQVMDERTWSVVYIGPSITTGWNKFASDNNLSIGNVCVFELIMRKESLCFKVFIFRVAEEPNCPRSRGRNENQSQTIPLLISPCLGMIRPMKDTEKFNSENPIFIVKIKRSLMLRNGPNVPYLFSRKYFEKRKQTVIIQFGKKLWPVSFLHYEYKSAGQLSSGWSLFAEESKLQVEDVCIFELIYREIAVFGVHVFRGHG</sequence>
<comment type="caution">
    <text evidence="8">The sequence shown here is derived from an EMBL/GenBank/DDBJ whole genome shotgun (WGS) entry which is preliminary data.</text>
</comment>
<keyword evidence="4" id="KW-0804">Transcription</keyword>
<evidence type="ECO:0000256" key="5">
    <source>
        <dbReference type="ARBA" id="ARBA00023242"/>
    </source>
</evidence>
<evidence type="ECO:0000256" key="3">
    <source>
        <dbReference type="ARBA" id="ARBA00023125"/>
    </source>
</evidence>
<dbReference type="PROSITE" id="PS50863">
    <property type="entry name" value="B3"/>
    <property type="match status" value="3"/>
</dbReference>
<comment type="subcellular location">
    <subcellularLocation>
        <location evidence="1">Nucleus</location>
    </subcellularLocation>
</comment>
<dbReference type="InterPro" id="IPR015300">
    <property type="entry name" value="DNA-bd_pseudobarrel_sf"/>
</dbReference>
<dbReference type="EMBL" id="CAXHTB010000013">
    <property type="protein sequence ID" value="CAL0318550.1"/>
    <property type="molecule type" value="Genomic_DNA"/>
</dbReference>
<dbReference type="Proteomes" id="UP001497480">
    <property type="component" value="Unassembled WGS sequence"/>
</dbReference>
<feature type="region of interest" description="Disordered" evidence="6">
    <location>
        <begin position="150"/>
        <end position="182"/>
    </location>
</feature>
<evidence type="ECO:0000259" key="7">
    <source>
        <dbReference type="PROSITE" id="PS50863"/>
    </source>
</evidence>
<reference evidence="8 9" key="1">
    <citation type="submission" date="2024-03" db="EMBL/GenBank/DDBJ databases">
        <authorList>
            <person name="Martinez-Hernandez J."/>
        </authorList>
    </citation>
    <scope>NUCLEOTIDE SEQUENCE [LARGE SCALE GENOMIC DNA]</scope>
</reference>
<evidence type="ECO:0000256" key="6">
    <source>
        <dbReference type="SAM" id="MobiDB-lite"/>
    </source>
</evidence>
<gene>
    <name evidence="8" type="ORF">LLUT_LOCUS19610</name>
</gene>
<dbReference type="InterPro" id="IPR003340">
    <property type="entry name" value="B3_DNA-bd"/>
</dbReference>
<dbReference type="AlphaFoldDB" id="A0AAV1X9Z0"/>
<feature type="domain" description="TF-B3" evidence="7">
    <location>
        <begin position="19"/>
        <end position="112"/>
    </location>
</feature>
<name>A0AAV1X9Z0_LUPLU</name>
<dbReference type="CDD" id="cd10017">
    <property type="entry name" value="B3_DNA"/>
    <property type="match status" value="3"/>
</dbReference>
<dbReference type="SUPFAM" id="SSF101936">
    <property type="entry name" value="DNA-binding pseudobarrel domain"/>
    <property type="match status" value="3"/>
</dbReference>
<dbReference type="InterPro" id="IPR044837">
    <property type="entry name" value="REM16-like"/>
</dbReference>
<dbReference type="Gene3D" id="2.40.330.10">
    <property type="entry name" value="DNA-binding pseudobarrel domain"/>
    <property type="match status" value="3"/>
</dbReference>
<dbReference type="PANTHER" id="PTHR31391">
    <property type="entry name" value="B3 DOMAIN-CONTAINING PROTEIN OS11G0197600-RELATED"/>
    <property type="match status" value="1"/>
</dbReference>
<feature type="compositionally biased region" description="Polar residues" evidence="6">
    <location>
        <begin position="153"/>
        <end position="167"/>
    </location>
</feature>
<dbReference type="PANTHER" id="PTHR31391:SF64">
    <property type="entry name" value="B3 DOMAIN-CONTAINING PROTEIN OS06G0112300"/>
    <property type="match status" value="1"/>
</dbReference>
<accession>A0AAV1X9Z0</accession>
<protein>
    <recommendedName>
        <fullName evidence="7">TF-B3 domain-containing protein</fullName>
    </recommendedName>
</protein>
<evidence type="ECO:0000256" key="4">
    <source>
        <dbReference type="ARBA" id="ARBA00023163"/>
    </source>
</evidence>